<accession>A0A059B967</accession>
<dbReference type="EMBL" id="KK198759">
    <property type="protein sequence ID" value="KCW62668.1"/>
    <property type="molecule type" value="Genomic_DNA"/>
</dbReference>
<sequence>MVIGAWMEESSFRTMELTGGGGATCLHTQKEGEGRRCAGTWVGSRTRVDPTHFAFKGFAPFTSIIHVSLFTLSMGEIMENETEELPFLVAREQPLDPFTIDYFVNGVSRGRLLPPSPCM</sequence>
<dbReference type="Gramene" id="KCW62668">
    <property type="protein sequence ID" value="KCW62668"/>
    <property type="gene ID" value="EUGRSUZ_G00225"/>
</dbReference>
<organism evidence="1">
    <name type="scientific">Eucalyptus grandis</name>
    <name type="common">Flooded gum</name>
    <dbReference type="NCBI Taxonomy" id="71139"/>
    <lineage>
        <taxon>Eukaryota</taxon>
        <taxon>Viridiplantae</taxon>
        <taxon>Streptophyta</taxon>
        <taxon>Embryophyta</taxon>
        <taxon>Tracheophyta</taxon>
        <taxon>Spermatophyta</taxon>
        <taxon>Magnoliopsida</taxon>
        <taxon>eudicotyledons</taxon>
        <taxon>Gunneridae</taxon>
        <taxon>Pentapetalae</taxon>
        <taxon>rosids</taxon>
        <taxon>malvids</taxon>
        <taxon>Myrtales</taxon>
        <taxon>Myrtaceae</taxon>
        <taxon>Myrtoideae</taxon>
        <taxon>Eucalypteae</taxon>
        <taxon>Eucalyptus</taxon>
    </lineage>
</organism>
<evidence type="ECO:0000313" key="1">
    <source>
        <dbReference type="EMBL" id="KCW62668.1"/>
    </source>
</evidence>
<name>A0A059B967_EUCGR</name>
<proteinExistence type="predicted"/>
<gene>
    <name evidence="1" type="ORF">EUGRSUZ_G00225</name>
</gene>
<dbReference type="AlphaFoldDB" id="A0A059B967"/>
<reference evidence="1" key="1">
    <citation type="submission" date="2013-07" db="EMBL/GenBank/DDBJ databases">
        <title>The genome of Eucalyptus grandis.</title>
        <authorList>
            <person name="Schmutz J."/>
            <person name="Hayes R."/>
            <person name="Myburg A."/>
            <person name="Tuskan G."/>
            <person name="Grattapaglia D."/>
            <person name="Rokhsar D.S."/>
        </authorList>
    </citation>
    <scope>NUCLEOTIDE SEQUENCE</scope>
    <source>
        <tissue evidence="1">Leaf extractions</tissue>
    </source>
</reference>
<dbReference type="InParanoid" id="A0A059B967"/>
<protein>
    <submittedName>
        <fullName evidence="1">Uncharacterized protein</fullName>
    </submittedName>
</protein>